<evidence type="ECO:0000313" key="13">
    <source>
        <dbReference type="EMBL" id="OAJ36463.1"/>
    </source>
</evidence>
<feature type="region of interest" description="Disordered" evidence="10">
    <location>
        <begin position="501"/>
        <end position="540"/>
    </location>
</feature>
<organism evidence="13 14">
    <name type="scientific">Batrachochytrium dendrobatidis (strain JEL423)</name>
    <dbReference type="NCBI Taxonomy" id="403673"/>
    <lineage>
        <taxon>Eukaryota</taxon>
        <taxon>Fungi</taxon>
        <taxon>Fungi incertae sedis</taxon>
        <taxon>Chytridiomycota</taxon>
        <taxon>Chytridiomycota incertae sedis</taxon>
        <taxon>Chytridiomycetes</taxon>
        <taxon>Rhizophydiales</taxon>
        <taxon>Rhizophydiales incertae sedis</taxon>
        <taxon>Batrachochytrium</taxon>
    </lineage>
</organism>
<dbReference type="InterPro" id="IPR008918">
    <property type="entry name" value="HhH2"/>
</dbReference>
<feature type="region of interest" description="Disordered" evidence="10">
    <location>
        <begin position="696"/>
        <end position="716"/>
    </location>
</feature>
<feature type="compositionally biased region" description="Polar residues" evidence="10">
    <location>
        <begin position="501"/>
        <end position="520"/>
    </location>
</feature>
<name>A0A177W8S5_BATDL</name>
<dbReference type="Pfam" id="PF00752">
    <property type="entry name" value="XPG_N"/>
    <property type="match status" value="1"/>
</dbReference>
<dbReference type="InterPro" id="IPR006085">
    <property type="entry name" value="XPG_DNA_repair_N"/>
</dbReference>
<dbReference type="eggNOG" id="KOG2518">
    <property type="taxonomic scope" value="Eukaryota"/>
</dbReference>
<evidence type="ECO:0000256" key="6">
    <source>
        <dbReference type="ARBA" id="ARBA00022842"/>
    </source>
</evidence>
<proteinExistence type="inferred from homology"/>
<dbReference type="GO" id="GO:0046872">
    <property type="term" value="F:metal ion binding"/>
    <property type="evidence" value="ECO:0007669"/>
    <property type="project" value="UniProtKB-UniRule"/>
</dbReference>
<dbReference type="SMART" id="SM00279">
    <property type="entry name" value="HhH2"/>
    <property type="match status" value="1"/>
</dbReference>
<feature type="region of interest" description="Disordered" evidence="10">
    <location>
        <begin position="643"/>
        <end position="675"/>
    </location>
</feature>
<dbReference type="InterPro" id="IPR006086">
    <property type="entry name" value="XPG-I_dom"/>
</dbReference>
<evidence type="ECO:0000313" key="14">
    <source>
        <dbReference type="Proteomes" id="UP000077115"/>
    </source>
</evidence>
<comment type="similarity">
    <text evidence="9">Belongs to the XPG/RAD2 endonuclease family. EXO1 subfamily.</text>
</comment>
<dbReference type="STRING" id="403673.A0A177W8S5"/>
<comment type="subcellular location">
    <subcellularLocation>
        <location evidence="1 9">Nucleus</location>
    </subcellularLocation>
</comment>
<dbReference type="Gene3D" id="3.40.50.1010">
    <property type="entry name" value="5'-nuclease"/>
    <property type="match status" value="1"/>
</dbReference>
<sequence>MGISGLLPLLKDIHRSVHLSNYSGQAVGVDAYVWLHKGAFACASELCQNIPTTKYITYCLNKVRQLQNHNIWPIIVFDGDRLPIKMRTENDRHKRREISRAKGFEYLRAGQRDKAQDCFQTCVDVTPRMAHELIKELRANNIEYIVAPYEADAQLTYLNKIGDISAIITEDSDLLVFGCSKVILKLDHQGNGIEIRQEDIANIKEMRFWSSDKFRHMCILSGCDYLESPQGIGIKKSIKLLAKCEAATLIKTWKAWGKAANSPKLPPNYYSRFMLADFAFQHQRVYDPQQGILVPLTPFPPDLELTEELSMIIGPDMSKKLAVGVAIGDYDPITKEPFSQRDELALPMHKPIPAQQYKKSENDVQKENNNPVIMHSLKSPSLLTCTSIPKPAHVAVSNQNPHTYTLPTSNFSQSQPNMTQLKSDSIKPFTRNNSDSVSLATSHTNTLKRKSIVATSISATKPFTLENARLNGSKSMNCKSSVAAIHSTDFPRAKYTDQGFLDQNQRLKSRDSTTLVNSNDKQPHKDADDANHKPTTTTCMSSTKLSYARVLKSSHIGNTWSDRTNQIKPGQSTGLVSSYFASASIPSTPNTKTLHNEDGHAESVQRPVMANSRKSMFPKWDLAILSQNDKNKAEDAVKTMPLKSTLQPHSNAVEEETSSVGTSSQSTLSASCTRSDSKTSLESVFGYKHAGSAKRRLGTGRMLKSLAPPTTARMLR</sequence>
<keyword evidence="3 9" id="KW-0479">Metal-binding</keyword>
<comment type="function">
    <text evidence="9">5'-&gt;3' double-stranded DNA exonuclease which may also possess a cryptic 3'-&gt;5' double-stranded DNA exonuclease activity. Functions in DNA mismatch repair.</text>
</comment>
<feature type="domain" description="XPG N-terminal" evidence="12">
    <location>
        <begin position="1"/>
        <end position="99"/>
    </location>
</feature>
<dbReference type="Pfam" id="PF00867">
    <property type="entry name" value="XPG_I"/>
    <property type="match status" value="1"/>
</dbReference>
<keyword evidence="8 9" id="KW-0539">Nucleus</keyword>
<dbReference type="Proteomes" id="UP000077115">
    <property type="component" value="Unassembled WGS sequence"/>
</dbReference>
<dbReference type="PROSITE" id="PS00842">
    <property type="entry name" value="XPG_2"/>
    <property type="match status" value="1"/>
</dbReference>
<evidence type="ECO:0000256" key="8">
    <source>
        <dbReference type="ARBA" id="ARBA00023242"/>
    </source>
</evidence>
<gene>
    <name evidence="13" type="ORF">BDEG_20633</name>
</gene>
<dbReference type="FunFam" id="3.40.50.1010:FF:000002">
    <property type="entry name" value="Exonuclease 1, putative"/>
    <property type="match status" value="1"/>
</dbReference>
<evidence type="ECO:0000256" key="9">
    <source>
        <dbReference type="RuleBase" id="RU910737"/>
    </source>
</evidence>
<dbReference type="GO" id="GO:0006310">
    <property type="term" value="P:DNA recombination"/>
    <property type="evidence" value="ECO:0007669"/>
    <property type="project" value="TreeGrafter"/>
</dbReference>
<comment type="cofactor">
    <cofactor evidence="9">
        <name>Mg(2+)</name>
        <dbReference type="ChEBI" id="CHEBI:18420"/>
    </cofactor>
    <text evidence="9">Binds 2 magnesium ions per subunit. They probably participate in the reaction catalyzed by the enzyme. May bind an additional third magnesium ion after substrate binding.</text>
</comment>
<dbReference type="OrthoDB" id="26491at2759"/>
<evidence type="ECO:0000256" key="10">
    <source>
        <dbReference type="SAM" id="MobiDB-lite"/>
    </source>
</evidence>
<dbReference type="GO" id="GO:0017108">
    <property type="term" value="F:5'-flap endonuclease activity"/>
    <property type="evidence" value="ECO:0007669"/>
    <property type="project" value="TreeGrafter"/>
</dbReference>
<dbReference type="SUPFAM" id="SSF88723">
    <property type="entry name" value="PIN domain-like"/>
    <property type="match status" value="1"/>
</dbReference>
<evidence type="ECO:0000256" key="2">
    <source>
        <dbReference type="ARBA" id="ARBA00022722"/>
    </source>
</evidence>
<evidence type="ECO:0000256" key="1">
    <source>
        <dbReference type="ARBA" id="ARBA00004123"/>
    </source>
</evidence>
<dbReference type="SUPFAM" id="SSF47807">
    <property type="entry name" value="5' to 3' exonuclease, C-terminal subdomain"/>
    <property type="match status" value="1"/>
</dbReference>
<dbReference type="PANTHER" id="PTHR11081:SF8">
    <property type="entry name" value="EXONUCLEASE 1"/>
    <property type="match status" value="1"/>
</dbReference>
<dbReference type="GO" id="GO:0035312">
    <property type="term" value="F:5'-3' DNA exonuclease activity"/>
    <property type="evidence" value="ECO:0007669"/>
    <property type="project" value="UniProtKB-UniRule"/>
</dbReference>
<keyword evidence="5 9" id="KW-0378">Hydrolase</keyword>
<keyword evidence="9" id="KW-0238">DNA-binding</keyword>
<dbReference type="InterPro" id="IPR019974">
    <property type="entry name" value="XPG_CS"/>
</dbReference>
<dbReference type="GO" id="GO:0005634">
    <property type="term" value="C:nucleus"/>
    <property type="evidence" value="ECO:0007669"/>
    <property type="project" value="UniProtKB-SubCell"/>
</dbReference>
<feature type="domain" description="XPG-I" evidence="11">
    <location>
        <begin position="138"/>
        <end position="208"/>
    </location>
</feature>
<evidence type="ECO:0000256" key="7">
    <source>
        <dbReference type="ARBA" id="ARBA00023204"/>
    </source>
</evidence>
<keyword evidence="6 9" id="KW-0460">Magnesium</keyword>
<keyword evidence="7 9" id="KW-0234">DNA repair</keyword>
<protein>
    <recommendedName>
        <fullName evidence="9">Exonuclease 1</fullName>
        <ecNumber evidence="9">3.1.-.-</ecNumber>
    </recommendedName>
</protein>
<keyword evidence="9" id="KW-0267">Excision nuclease</keyword>
<evidence type="ECO:0000256" key="4">
    <source>
        <dbReference type="ARBA" id="ARBA00022763"/>
    </source>
</evidence>
<dbReference type="InterPro" id="IPR044752">
    <property type="entry name" value="PIN-like_EXO1"/>
</dbReference>
<dbReference type="InterPro" id="IPR036279">
    <property type="entry name" value="5-3_exonuclease_C_sf"/>
</dbReference>
<feature type="compositionally biased region" description="Low complexity" evidence="10">
    <location>
        <begin position="658"/>
        <end position="674"/>
    </location>
</feature>
<evidence type="ECO:0000256" key="5">
    <source>
        <dbReference type="ARBA" id="ARBA00022801"/>
    </source>
</evidence>
<dbReference type="FunFam" id="1.10.150.20:FF:000011">
    <property type="entry name" value="exonuclease 1"/>
    <property type="match status" value="1"/>
</dbReference>
<dbReference type="VEuPathDB" id="FungiDB:BDEG_20633"/>
<dbReference type="PRINTS" id="PR00853">
    <property type="entry name" value="XPGRADSUPER"/>
</dbReference>
<dbReference type="EC" id="3.1.-.-" evidence="9"/>
<evidence type="ECO:0000259" key="11">
    <source>
        <dbReference type="SMART" id="SM00484"/>
    </source>
</evidence>
<dbReference type="SMART" id="SM00485">
    <property type="entry name" value="XPGN"/>
    <property type="match status" value="1"/>
</dbReference>
<keyword evidence="9" id="KW-0228">DNA excision</keyword>
<dbReference type="InterPro" id="IPR029060">
    <property type="entry name" value="PIN-like_dom_sf"/>
</dbReference>
<evidence type="ECO:0000256" key="3">
    <source>
        <dbReference type="ARBA" id="ARBA00022723"/>
    </source>
</evidence>
<accession>A0A177W8S5</accession>
<dbReference type="PANTHER" id="PTHR11081">
    <property type="entry name" value="FLAP ENDONUCLEASE FAMILY MEMBER"/>
    <property type="match status" value="1"/>
</dbReference>
<reference evidence="13 14" key="1">
    <citation type="submission" date="2006-10" db="EMBL/GenBank/DDBJ databases">
        <title>The Genome Sequence of Batrachochytrium dendrobatidis JEL423.</title>
        <authorList>
            <consortium name="The Broad Institute Genome Sequencing Platform"/>
            <person name="Birren B."/>
            <person name="Lander E."/>
            <person name="Galagan J."/>
            <person name="Cuomo C."/>
            <person name="Devon K."/>
            <person name="Jaffe D."/>
            <person name="Butler J."/>
            <person name="Alvarez P."/>
            <person name="Gnerre S."/>
            <person name="Grabherr M."/>
            <person name="Kleber M."/>
            <person name="Mauceli E."/>
            <person name="Brockman W."/>
            <person name="Young S."/>
            <person name="LaButti K."/>
            <person name="Sykes S."/>
            <person name="DeCaprio D."/>
            <person name="Crawford M."/>
            <person name="Koehrsen M."/>
            <person name="Engels R."/>
            <person name="Montgomery P."/>
            <person name="Pearson M."/>
            <person name="Howarth C."/>
            <person name="Larson L."/>
            <person name="White J."/>
            <person name="O'Leary S."/>
            <person name="Kodira C."/>
            <person name="Zeng Q."/>
            <person name="Yandava C."/>
            <person name="Alvarado L."/>
            <person name="Longcore J."/>
            <person name="James T."/>
        </authorList>
    </citation>
    <scope>NUCLEOTIDE SEQUENCE [LARGE SCALE GENOMIC DNA]</scope>
    <source>
        <strain evidence="13 14">JEL423</strain>
    </source>
</reference>
<keyword evidence="4 9" id="KW-0227">DNA damage</keyword>
<reference evidence="13 14" key="2">
    <citation type="submission" date="2016-05" db="EMBL/GenBank/DDBJ databases">
        <title>Lineage-specific infection strategies underlie the spectrum of fungal disease in amphibians.</title>
        <authorList>
            <person name="Cuomo C.A."/>
            <person name="Farrer R.A."/>
            <person name="James T."/>
            <person name="Longcore J."/>
            <person name="Birren B."/>
        </authorList>
    </citation>
    <scope>NUCLEOTIDE SEQUENCE [LARGE SCALE GENOMIC DNA]</scope>
    <source>
        <strain evidence="13 14">JEL423</strain>
    </source>
</reference>
<dbReference type="GO" id="GO:0006298">
    <property type="term" value="P:mismatch repair"/>
    <property type="evidence" value="ECO:0007669"/>
    <property type="project" value="TreeGrafter"/>
</dbReference>
<dbReference type="InterPro" id="IPR006084">
    <property type="entry name" value="XPG/Rad2"/>
</dbReference>
<dbReference type="CDD" id="cd09857">
    <property type="entry name" value="PIN_EXO1"/>
    <property type="match status" value="1"/>
</dbReference>
<feature type="compositionally biased region" description="Basic and acidic residues" evidence="10">
    <location>
        <begin position="521"/>
        <end position="532"/>
    </location>
</feature>
<keyword evidence="2 9" id="KW-0540">Nuclease</keyword>
<evidence type="ECO:0000259" key="12">
    <source>
        <dbReference type="SMART" id="SM00485"/>
    </source>
</evidence>
<dbReference type="AlphaFoldDB" id="A0A177W8S5"/>
<dbReference type="SMART" id="SM00484">
    <property type="entry name" value="XPGI"/>
    <property type="match status" value="1"/>
</dbReference>
<dbReference type="Gene3D" id="1.10.150.20">
    <property type="entry name" value="5' to 3' exonuclease, C-terminal subdomain"/>
    <property type="match status" value="1"/>
</dbReference>
<keyword evidence="9" id="KW-0269">Exonuclease</keyword>
<dbReference type="GO" id="GO:0003677">
    <property type="term" value="F:DNA binding"/>
    <property type="evidence" value="ECO:0007669"/>
    <property type="project" value="UniProtKB-UniRule"/>
</dbReference>
<dbReference type="EMBL" id="DS022300">
    <property type="protein sequence ID" value="OAJ36463.1"/>
    <property type="molecule type" value="Genomic_DNA"/>
</dbReference>